<organism evidence="1 2">
    <name type="scientific">Laccaria amethystina LaAM-08-1</name>
    <dbReference type="NCBI Taxonomy" id="1095629"/>
    <lineage>
        <taxon>Eukaryota</taxon>
        <taxon>Fungi</taxon>
        <taxon>Dikarya</taxon>
        <taxon>Basidiomycota</taxon>
        <taxon>Agaricomycotina</taxon>
        <taxon>Agaricomycetes</taxon>
        <taxon>Agaricomycetidae</taxon>
        <taxon>Agaricales</taxon>
        <taxon>Agaricineae</taxon>
        <taxon>Hydnangiaceae</taxon>
        <taxon>Laccaria</taxon>
    </lineage>
</organism>
<dbReference type="AlphaFoldDB" id="A0A0C9XBF8"/>
<accession>A0A0C9XBF8</accession>
<dbReference type="EMBL" id="KN838595">
    <property type="protein sequence ID" value="KIK02246.1"/>
    <property type="molecule type" value="Genomic_DNA"/>
</dbReference>
<sequence length="78" mass="8461">FYSLSPASEQPTSNRILSIDAWYFEIQRLAPGSSVTWTTAIIFIVMPSANSGLGLWTLISCLGDLEVGGTFSERFNGA</sequence>
<feature type="non-terminal residue" evidence="1">
    <location>
        <position position="1"/>
    </location>
</feature>
<keyword evidence="2" id="KW-1185">Reference proteome</keyword>
<dbReference type="Proteomes" id="UP000054477">
    <property type="component" value="Unassembled WGS sequence"/>
</dbReference>
<name>A0A0C9XBF8_9AGAR</name>
<gene>
    <name evidence="1" type="ORF">K443DRAFT_659084</name>
</gene>
<feature type="non-terminal residue" evidence="1">
    <location>
        <position position="78"/>
    </location>
</feature>
<dbReference type="HOGENOM" id="CLU_2628559_0_0_1"/>
<proteinExistence type="predicted"/>
<reference evidence="2" key="2">
    <citation type="submission" date="2015-01" db="EMBL/GenBank/DDBJ databases">
        <title>Evolutionary Origins and Diversification of the Mycorrhizal Mutualists.</title>
        <authorList>
            <consortium name="DOE Joint Genome Institute"/>
            <consortium name="Mycorrhizal Genomics Consortium"/>
            <person name="Kohler A."/>
            <person name="Kuo A."/>
            <person name="Nagy L.G."/>
            <person name="Floudas D."/>
            <person name="Copeland A."/>
            <person name="Barry K.W."/>
            <person name="Cichocki N."/>
            <person name="Veneault-Fourrey C."/>
            <person name="LaButti K."/>
            <person name="Lindquist E.A."/>
            <person name="Lipzen A."/>
            <person name="Lundell T."/>
            <person name="Morin E."/>
            <person name="Murat C."/>
            <person name="Riley R."/>
            <person name="Ohm R."/>
            <person name="Sun H."/>
            <person name="Tunlid A."/>
            <person name="Henrissat B."/>
            <person name="Grigoriev I.V."/>
            <person name="Hibbett D.S."/>
            <person name="Martin F."/>
        </authorList>
    </citation>
    <scope>NUCLEOTIDE SEQUENCE [LARGE SCALE GENOMIC DNA]</scope>
    <source>
        <strain evidence="2">LaAM-08-1</strain>
    </source>
</reference>
<reference evidence="1 2" key="1">
    <citation type="submission" date="2014-04" db="EMBL/GenBank/DDBJ databases">
        <authorList>
            <consortium name="DOE Joint Genome Institute"/>
            <person name="Kuo A."/>
            <person name="Kohler A."/>
            <person name="Nagy L.G."/>
            <person name="Floudas D."/>
            <person name="Copeland A."/>
            <person name="Barry K.W."/>
            <person name="Cichocki N."/>
            <person name="Veneault-Fourrey C."/>
            <person name="LaButti K."/>
            <person name="Lindquist E.A."/>
            <person name="Lipzen A."/>
            <person name="Lundell T."/>
            <person name="Morin E."/>
            <person name="Murat C."/>
            <person name="Sun H."/>
            <person name="Tunlid A."/>
            <person name="Henrissat B."/>
            <person name="Grigoriev I.V."/>
            <person name="Hibbett D.S."/>
            <person name="Martin F."/>
            <person name="Nordberg H.P."/>
            <person name="Cantor M.N."/>
            <person name="Hua S.X."/>
        </authorList>
    </citation>
    <scope>NUCLEOTIDE SEQUENCE [LARGE SCALE GENOMIC DNA]</scope>
    <source>
        <strain evidence="1 2">LaAM-08-1</strain>
    </source>
</reference>
<evidence type="ECO:0000313" key="2">
    <source>
        <dbReference type="Proteomes" id="UP000054477"/>
    </source>
</evidence>
<protein>
    <submittedName>
        <fullName evidence="1">Uncharacterized protein</fullName>
    </submittedName>
</protein>
<evidence type="ECO:0000313" key="1">
    <source>
        <dbReference type="EMBL" id="KIK02246.1"/>
    </source>
</evidence>